<dbReference type="AlphaFoldDB" id="A0A8J4DJ65"/>
<dbReference type="InterPro" id="IPR051677">
    <property type="entry name" value="AfsR-DnrI-RedD_regulator"/>
</dbReference>
<evidence type="ECO:0000313" key="8">
    <source>
        <dbReference type="EMBL" id="GIJ03852.1"/>
    </source>
</evidence>
<dbReference type="PANTHER" id="PTHR35807:SF1">
    <property type="entry name" value="TRANSCRIPTIONAL REGULATOR REDD"/>
    <property type="match status" value="1"/>
</dbReference>
<name>A0A8J4DJ65_9ACTN</name>
<comment type="similarity">
    <text evidence="1">Belongs to the AfsR/DnrI/RedD regulatory family.</text>
</comment>
<evidence type="ECO:0000259" key="7">
    <source>
        <dbReference type="PROSITE" id="PS51755"/>
    </source>
</evidence>
<evidence type="ECO:0000256" key="2">
    <source>
        <dbReference type="ARBA" id="ARBA00023015"/>
    </source>
</evidence>
<dbReference type="SMART" id="SM00862">
    <property type="entry name" value="Trans_reg_C"/>
    <property type="match status" value="1"/>
</dbReference>
<dbReference type="InterPro" id="IPR001867">
    <property type="entry name" value="OmpR/PhoB-type_DNA-bd"/>
</dbReference>
<keyword evidence="4" id="KW-0804">Transcription</keyword>
<dbReference type="InterPro" id="IPR036388">
    <property type="entry name" value="WH-like_DNA-bd_sf"/>
</dbReference>
<dbReference type="Pfam" id="PF00486">
    <property type="entry name" value="Trans_reg_C"/>
    <property type="match status" value="1"/>
</dbReference>
<dbReference type="EMBL" id="BOOY01000025">
    <property type="protein sequence ID" value="GIJ03852.1"/>
    <property type="molecule type" value="Genomic_DNA"/>
</dbReference>
<dbReference type="SUPFAM" id="SSF46894">
    <property type="entry name" value="C-terminal effector domain of the bipartite response regulators"/>
    <property type="match status" value="1"/>
</dbReference>
<feature type="domain" description="OmpR/PhoB-type" evidence="7">
    <location>
        <begin position="82"/>
        <end position="186"/>
    </location>
</feature>
<dbReference type="SUPFAM" id="SSF52540">
    <property type="entry name" value="P-loop containing nucleoside triphosphate hydrolases"/>
    <property type="match status" value="1"/>
</dbReference>
<evidence type="ECO:0000313" key="9">
    <source>
        <dbReference type="Proteomes" id="UP000652013"/>
    </source>
</evidence>
<dbReference type="InterPro" id="IPR005158">
    <property type="entry name" value="BTAD"/>
</dbReference>
<comment type="caution">
    <text evidence="8">The sequence shown here is derived from an EMBL/GenBank/DDBJ whole genome shotgun (WGS) entry which is preliminary data.</text>
</comment>
<keyword evidence="2" id="KW-0805">Transcription regulation</keyword>
<dbReference type="PROSITE" id="PS51755">
    <property type="entry name" value="OMPR_PHOB"/>
    <property type="match status" value="1"/>
</dbReference>
<dbReference type="SMART" id="SM01043">
    <property type="entry name" value="BTAD"/>
    <property type="match status" value="1"/>
</dbReference>
<dbReference type="CDD" id="cd00383">
    <property type="entry name" value="trans_reg_C"/>
    <property type="match status" value="1"/>
</dbReference>
<dbReference type="InterPro" id="IPR011990">
    <property type="entry name" value="TPR-like_helical_dom_sf"/>
</dbReference>
<evidence type="ECO:0000256" key="5">
    <source>
        <dbReference type="PROSITE-ProRule" id="PRU01091"/>
    </source>
</evidence>
<evidence type="ECO:0000256" key="6">
    <source>
        <dbReference type="SAM" id="MobiDB-lite"/>
    </source>
</evidence>
<dbReference type="Pfam" id="PF13191">
    <property type="entry name" value="AAA_16"/>
    <property type="match status" value="1"/>
</dbReference>
<dbReference type="Gene3D" id="1.25.40.10">
    <property type="entry name" value="Tetratricopeptide repeat domain"/>
    <property type="match status" value="1"/>
</dbReference>
<reference evidence="8" key="1">
    <citation type="submission" date="2021-01" db="EMBL/GenBank/DDBJ databases">
        <title>Whole genome shotgun sequence of Spirilliplanes yamanashiensis NBRC 15828.</title>
        <authorList>
            <person name="Komaki H."/>
            <person name="Tamura T."/>
        </authorList>
    </citation>
    <scope>NUCLEOTIDE SEQUENCE</scope>
    <source>
        <strain evidence="8">NBRC 15828</strain>
    </source>
</reference>
<organism evidence="8 9">
    <name type="scientific">Spirilliplanes yamanashiensis</name>
    <dbReference type="NCBI Taxonomy" id="42233"/>
    <lineage>
        <taxon>Bacteria</taxon>
        <taxon>Bacillati</taxon>
        <taxon>Actinomycetota</taxon>
        <taxon>Actinomycetes</taxon>
        <taxon>Micromonosporales</taxon>
        <taxon>Micromonosporaceae</taxon>
        <taxon>Spirilliplanes</taxon>
    </lineage>
</organism>
<dbReference type="InterPro" id="IPR027417">
    <property type="entry name" value="P-loop_NTPase"/>
</dbReference>
<dbReference type="Proteomes" id="UP000652013">
    <property type="component" value="Unassembled WGS sequence"/>
</dbReference>
<sequence>MNQETTGHAAQAGRAAPGHSPGPGATGPGVQVEKAARRARKPAGTTAAGGGTQEREETTVTGGSTQQERENSPATGGTRRSREQKPAGELRVTVLGTLRARLDDAEIDLGPARQRALFAVLAANAGRTVGRDELIAAVWGPAAPATATGSVYTYISGLRRALEPQRSLWSAAGLLTSGPAGYALQVGEDALDAAVFARLRAEAQQRVAAGDPAGALTALDAALALWHGEAYAGVAAPAIEVERQRLAGLHLATVEQRARLLLAHGGHDDLVAELTELVREHPLHEPLRELLMLALDRAGRTAEALAAYREARRTLVAELGVEPGQALQDLHQRLLAAPAEPVGTAAIRVPDVLPTHVAQALQEGLTTRPYVGRAREAGLLRGLVGDLHDGRGRSVWIEGEPGIGKSELLTVAFADAGARGCRIAWGAADRLGRRIPLRAIAEALGAEPEGPEQLIGLVRDACAQQPLVLIADDLQWADEASVLLWGRLAAATRQLPLLLVAAARPEPGRRELAQLRRGVQARGGLVLMLEPLSEPDVEHLFGELVGARPGVSLRALAPRTAGNPLYARELAGALLRRSAVRYEDGTAEVDLAVADVEPPASLLAAVRGTLSLLTPGTRDVLRSAAMLGVQFSPGDVAAVAGRPAHELVPAFEEAVAGNVLVDAERQLAFRHPYLCQAVYDGIPPEERAALRRDVAAALAGAGAPVTRVAEQLTAEGGGVDAWVVGWLEAHHAELAHRAPLVAADLLRQAVDTGTLTRQQREPLLVALVKLLFRLDQSPQAEAREAAELARDPYDRAEMRQLLAAMRYRAGAAEEAIALLRGSLADPTVPEIWRVRHRALLANFRRGDLSDLDAADRRAVATHAAAVAEGDRYAIAHALQTRWLIGYLRRRHGEALAFLDEALAVVADLESLPLETVGLHLDLLDNRVFTLQNLDRLDEAQRTLDSVAAIAARHRPPAGLQVAAAVHHYWTARWDAALAELGTVTGDAPGITFHGMREPGAADLLRHGVAALIAARRDDQASAAVHLDAAEAHPASSAERESVDFLLVARALVAEQDGRTGDALNLLTPVLRPEFAEMLRHQWLPDLARLALDLGETDIARQAADICASEAAREATPARAWAADQRCRALLTGDPGPALAAAAHYRAVGRRLECAAAEEDAAVLLATAGRHEEAAGAFAAAVNTYRRLGARWDLRRIQARFMPVGDAAPIG</sequence>
<proteinExistence type="inferred from homology"/>
<feature type="DNA-binding region" description="OmpR/PhoB-type" evidence="5">
    <location>
        <begin position="82"/>
        <end position="186"/>
    </location>
</feature>
<dbReference type="InterPro" id="IPR016032">
    <property type="entry name" value="Sig_transdc_resp-reg_C-effctor"/>
</dbReference>
<keyword evidence="3 5" id="KW-0238">DNA-binding</keyword>
<dbReference type="Gene3D" id="1.10.10.10">
    <property type="entry name" value="Winged helix-like DNA-binding domain superfamily/Winged helix DNA-binding domain"/>
    <property type="match status" value="1"/>
</dbReference>
<dbReference type="GO" id="GO:0006355">
    <property type="term" value="P:regulation of DNA-templated transcription"/>
    <property type="evidence" value="ECO:0007669"/>
    <property type="project" value="InterPro"/>
</dbReference>
<accession>A0A8J4DJ65</accession>
<dbReference type="PANTHER" id="PTHR35807">
    <property type="entry name" value="TRANSCRIPTIONAL REGULATOR REDD-RELATED"/>
    <property type="match status" value="1"/>
</dbReference>
<feature type="region of interest" description="Disordered" evidence="6">
    <location>
        <begin position="1"/>
        <end position="88"/>
    </location>
</feature>
<evidence type="ECO:0000256" key="1">
    <source>
        <dbReference type="ARBA" id="ARBA00005820"/>
    </source>
</evidence>
<dbReference type="CDD" id="cd15831">
    <property type="entry name" value="BTAD"/>
    <property type="match status" value="1"/>
</dbReference>
<evidence type="ECO:0000256" key="4">
    <source>
        <dbReference type="ARBA" id="ARBA00023163"/>
    </source>
</evidence>
<dbReference type="GO" id="GO:0003677">
    <property type="term" value="F:DNA binding"/>
    <property type="evidence" value="ECO:0007669"/>
    <property type="project" value="UniProtKB-UniRule"/>
</dbReference>
<gene>
    <name evidence="8" type="ORF">Sya03_32040</name>
</gene>
<dbReference type="InterPro" id="IPR041664">
    <property type="entry name" value="AAA_16"/>
</dbReference>
<protein>
    <submittedName>
        <fullName evidence="8">SARP family transcriptional regulator</fullName>
    </submittedName>
</protein>
<dbReference type="SUPFAM" id="SSF48452">
    <property type="entry name" value="TPR-like"/>
    <property type="match status" value="1"/>
</dbReference>
<dbReference type="GO" id="GO:0000160">
    <property type="term" value="P:phosphorelay signal transduction system"/>
    <property type="evidence" value="ECO:0007669"/>
    <property type="project" value="InterPro"/>
</dbReference>
<evidence type="ECO:0000256" key="3">
    <source>
        <dbReference type="ARBA" id="ARBA00023125"/>
    </source>
</evidence>
<dbReference type="Pfam" id="PF03704">
    <property type="entry name" value="BTAD"/>
    <property type="match status" value="1"/>
</dbReference>
<dbReference type="Gene3D" id="3.40.50.300">
    <property type="entry name" value="P-loop containing nucleotide triphosphate hydrolases"/>
    <property type="match status" value="1"/>
</dbReference>
<keyword evidence="9" id="KW-1185">Reference proteome</keyword>